<evidence type="ECO:0000256" key="4">
    <source>
        <dbReference type="SAM" id="MobiDB-lite"/>
    </source>
</evidence>
<feature type="chain" id="PRO_5026993142" evidence="5">
    <location>
        <begin position="20"/>
        <end position="948"/>
    </location>
</feature>
<feature type="compositionally biased region" description="Low complexity" evidence="4">
    <location>
        <begin position="448"/>
        <end position="465"/>
    </location>
</feature>
<evidence type="ECO:0000256" key="1">
    <source>
        <dbReference type="ARBA" id="ARBA00004442"/>
    </source>
</evidence>
<dbReference type="Gene3D" id="2.40.170.20">
    <property type="entry name" value="TonB-dependent receptor, beta-barrel domain"/>
    <property type="match status" value="1"/>
</dbReference>
<dbReference type="Proteomes" id="UP000477386">
    <property type="component" value="Unassembled WGS sequence"/>
</dbReference>
<protein>
    <submittedName>
        <fullName evidence="7">TonB-dependent receptor</fullName>
    </submittedName>
</protein>
<keyword evidence="8" id="KW-1185">Reference proteome</keyword>
<evidence type="ECO:0000256" key="2">
    <source>
        <dbReference type="ARBA" id="ARBA00023136"/>
    </source>
</evidence>
<sequence length="948" mass="105834">MKNFFMLAVLCLFTVAAYAQNPTAPSRFTLQGKAVDTAAAPLASSTVMLLSPKDSSLVNFTRADEKGAFTFKNIKAGSYVLKISFVGYIPYNQVIKSGSDAVIDLGALKLKPITRELMEVVVRTAKAPLTIKGDTIEYNASSFKVPPGSTVEDLLRKLPGVQVDQDGNIRAQGQEVKRVTVDGKNFFGNDPKQATKNLQAESISKVQVFNDKTDQAKLTGVDDGKKEKTVNLELKEEFKKGGFGKVTASAGPASNDIPLRGEIKGSYNKFNAKNQFSLVGLGNNTNQQGLSYNDYQDFRGSNAYNGNQNADFGFSGGNFFYFSDSGDEGLGIPVSGRQGTGFSNNAAGGINYNYDTKKKKFSSSYYYNQTRLELDAIRNQTYYLPQGQYQINETSNQLNFNGNHRVSLRYENELDSVNTLVFINNSRLGNGNAGLNRIQDLDRNNGITTQNTTRNSSTQRQVGSSSSLIYRLKMKKKGRSFAASTTYEINTNDANLKLDATNQFSQPTSVNETLRIIRQDQGTNSHRSEYKASLQFVEPFAKKFFWETFYNFSLRYDEVDRDVIDRSENNSDRVRNDSLSLYYKNNYVYNRLGSSIRYTNKGLNISGGVAVQRFTLNGEFAPDQSATSFRQINRVFTTVIPNVSLNYDLKNNRYLYGGYNVSVQIPTSRDLQPVTNNSNPLFINRGNPNLLPQLGHNINIGYNYFNPGSFINLYVGVNGTQYVNQIVYSRNTDPQTLITEIMPENQSGGRMVGSYVGFGFPLKKTKATLDLNANLNFNTNPAKINGITNETRGQNYGFGTRLSLTPVDWLTFYGNANIGISNTRYSISSGQDQVFINNNFGGDLTVKLPHDFYINSTLNYRVSKNDLLNFDQRIPILNASIYHILGKAKRAEIRLSSVDLLNRNIAITANASQNYAQYERIQTLARYFMLGFTYNMRGVTAKMRRDGF</sequence>
<comment type="subcellular location">
    <subcellularLocation>
        <location evidence="1">Cell outer membrane</location>
    </subcellularLocation>
</comment>
<accession>A0A6M0ILH9</accession>
<dbReference type="GO" id="GO:0009279">
    <property type="term" value="C:cell outer membrane"/>
    <property type="evidence" value="ECO:0007669"/>
    <property type="project" value="UniProtKB-SubCell"/>
</dbReference>
<keyword evidence="2" id="KW-0472">Membrane</keyword>
<evidence type="ECO:0000259" key="6">
    <source>
        <dbReference type="Pfam" id="PF14905"/>
    </source>
</evidence>
<keyword evidence="7" id="KW-0675">Receptor</keyword>
<feature type="region of interest" description="Disordered" evidence="4">
    <location>
        <begin position="445"/>
        <end position="465"/>
    </location>
</feature>
<feature type="domain" description="Outer membrane protein beta-barrel" evidence="6">
    <location>
        <begin position="473"/>
        <end position="791"/>
    </location>
</feature>
<organism evidence="7 8">
    <name type="scientific">Spirosoma agri</name>
    <dbReference type="NCBI Taxonomy" id="1987381"/>
    <lineage>
        <taxon>Bacteria</taxon>
        <taxon>Pseudomonadati</taxon>
        <taxon>Bacteroidota</taxon>
        <taxon>Cytophagia</taxon>
        <taxon>Cytophagales</taxon>
        <taxon>Cytophagaceae</taxon>
        <taxon>Spirosoma</taxon>
    </lineage>
</organism>
<evidence type="ECO:0000313" key="8">
    <source>
        <dbReference type="Proteomes" id="UP000477386"/>
    </source>
</evidence>
<comment type="caution">
    <text evidence="7">The sequence shown here is derived from an EMBL/GenBank/DDBJ whole genome shotgun (WGS) entry which is preliminary data.</text>
</comment>
<dbReference type="Pfam" id="PF14905">
    <property type="entry name" value="OMP_b-brl_3"/>
    <property type="match status" value="1"/>
</dbReference>
<evidence type="ECO:0000313" key="7">
    <source>
        <dbReference type="EMBL" id="NEU69149.1"/>
    </source>
</evidence>
<dbReference type="InterPro" id="IPR041700">
    <property type="entry name" value="OMP_b-brl_3"/>
</dbReference>
<dbReference type="AlphaFoldDB" id="A0A6M0ILH9"/>
<evidence type="ECO:0000256" key="5">
    <source>
        <dbReference type="SAM" id="SignalP"/>
    </source>
</evidence>
<name>A0A6M0ILH9_9BACT</name>
<dbReference type="RefSeq" id="WP_164041626.1">
    <property type="nucleotide sequence ID" value="NZ_JAAGNZ010000002.1"/>
</dbReference>
<evidence type="ECO:0000256" key="3">
    <source>
        <dbReference type="ARBA" id="ARBA00023237"/>
    </source>
</evidence>
<dbReference type="GO" id="GO:0030246">
    <property type="term" value="F:carbohydrate binding"/>
    <property type="evidence" value="ECO:0007669"/>
    <property type="project" value="InterPro"/>
</dbReference>
<keyword evidence="3" id="KW-0998">Cell outer membrane</keyword>
<proteinExistence type="predicted"/>
<dbReference type="Pfam" id="PF13620">
    <property type="entry name" value="CarboxypepD_reg"/>
    <property type="match status" value="1"/>
</dbReference>
<dbReference type="EMBL" id="JAAGNZ010000002">
    <property type="protein sequence ID" value="NEU69149.1"/>
    <property type="molecule type" value="Genomic_DNA"/>
</dbReference>
<reference evidence="7 8" key="1">
    <citation type="submission" date="2020-02" db="EMBL/GenBank/DDBJ databases">
        <title>Draft genome sequence of two Spirosoma agri KCTC 52727 and Spirosoma terrae KCTC 52035.</title>
        <authorList>
            <person name="Rojas J."/>
            <person name="Ambika Manirajan B."/>
            <person name="Ratering S."/>
            <person name="Suarez C."/>
            <person name="Schnell S."/>
        </authorList>
    </citation>
    <scope>NUCLEOTIDE SEQUENCE [LARGE SCALE GENOMIC DNA]</scope>
    <source>
        <strain evidence="7 8">KCTC 52727</strain>
    </source>
</reference>
<dbReference type="InterPro" id="IPR013784">
    <property type="entry name" value="Carb-bd-like_fold"/>
</dbReference>
<gene>
    <name evidence="7" type="ORF">GK091_19845</name>
</gene>
<dbReference type="SUPFAM" id="SSF49452">
    <property type="entry name" value="Starch-binding domain-like"/>
    <property type="match status" value="1"/>
</dbReference>
<dbReference type="SUPFAM" id="SSF56935">
    <property type="entry name" value="Porins"/>
    <property type="match status" value="1"/>
</dbReference>
<keyword evidence="5" id="KW-0732">Signal</keyword>
<dbReference type="InterPro" id="IPR036942">
    <property type="entry name" value="Beta-barrel_TonB_sf"/>
</dbReference>
<feature type="signal peptide" evidence="5">
    <location>
        <begin position="1"/>
        <end position="19"/>
    </location>
</feature>